<accession>A0AAD8AST1</accession>
<sequence>MPVILNGNYMKYLIVQFRQAVGILVEPKQSDISILGKVCYSLPSEQWRRRHEVPSSEQRRRRRRKHKHVPRVTHEVMPSMYLVITCSPTTFM</sequence>
<reference evidence="2" key="1">
    <citation type="journal article" date="2023" name="PLoS Negl. Trop. Dis.">
        <title>A genome sequence for Biomphalaria pfeifferi, the major vector snail for the human-infecting parasite Schistosoma mansoni.</title>
        <authorList>
            <person name="Bu L."/>
            <person name="Lu L."/>
            <person name="Laidemitt M.R."/>
            <person name="Zhang S.M."/>
            <person name="Mutuku M."/>
            <person name="Mkoji G."/>
            <person name="Steinauer M."/>
            <person name="Loker E.S."/>
        </authorList>
    </citation>
    <scope>NUCLEOTIDE SEQUENCE</scope>
    <source>
        <strain evidence="2">KasaAsao</strain>
    </source>
</reference>
<evidence type="ECO:0000256" key="1">
    <source>
        <dbReference type="SAM" id="MobiDB-lite"/>
    </source>
</evidence>
<proteinExistence type="predicted"/>
<name>A0AAD8AST1_BIOPF</name>
<dbReference type="Proteomes" id="UP001233172">
    <property type="component" value="Unassembled WGS sequence"/>
</dbReference>
<feature type="region of interest" description="Disordered" evidence="1">
    <location>
        <begin position="50"/>
        <end position="70"/>
    </location>
</feature>
<comment type="caution">
    <text evidence="2">The sequence shown here is derived from an EMBL/GenBank/DDBJ whole genome shotgun (WGS) entry which is preliminary data.</text>
</comment>
<dbReference type="AlphaFoldDB" id="A0AAD8AST1"/>
<evidence type="ECO:0000313" key="2">
    <source>
        <dbReference type="EMBL" id="KAK0041740.1"/>
    </source>
</evidence>
<reference evidence="2" key="2">
    <citation type="submission" date="2023-04" db="EMBL/GenBank/DDBJ databases">
        <authorList>
            <person name="Bu L."/>
            <person name="Lu L."/>
            <person name="Laidemitt M.R."/>
            <person name="Zhang S.M."/>
            <person name="Mutuku M."/>
            <person name="Mkoji G."/>
            <person name="Steinauer M."/>
            <person name="Loker E.S."/>
        </authorList>
    </citation>
    <scope>NUCLEOTIDE SEQUENCE</scope>
    <source>
        <strain evidence="2">KasaAsao</strain>
        <tissue evidence="2">Whole Snail</tissue>
    </source>
</reference>
<feature type="compositionally biased region" description="Basic residues" evidence="1">
    <location>
        <begin position="59"/>
        <end position="70"/>
    </location>
</feature>
<organism evidence="2 3">
    <name type="scientific">Biomphalaria pfeifferi</name>
    <name type="common">Bloodfluke planorb</name>
    <name type="synonym">Freshwater snail</name>
    <dbReference type="NCBI Taxonomy" id="112525"/>
    <lineage>
        <taxon>Eukaryota</taxon>
        <taxon>Metazoa</taxon>
        <taxon>Spiralia</taxon>
        <taxon>Lophotrochozoa</taxon>
        <taxon>Mollusca</taxon>
        <taxon>Gastropoda</taxon>
        <taxon>Heterobranchia</taxon>
        <taxon>Euthyneura</taxon>
        <taxon>Panpulmonata</taxon>
        <taxon>Hygrophila</taxon>
        <taxon>Lymnaeoidea</taxon>
        <taxon>Planorbidae</taxon>
        <taxon>Biomphalaria</taxon>
    </lineage>
</organism>
<gene>
    <name evidence="2" type="ORF">Bpfe_028839</name>
</gene>
<dbReference type="EMBL" id="JASAOG010000263">
    <property type="protein sequence ID" value="KAK0041740.1"/>
    <property type="molecule type" value="Genomic_DNA"/>
</dbReference>
<protein>
    <submittedName>
        <fullName evidence="2">Cys-loop ligand-gated ion channel-like X3</fullName>
    </submittedName>
</protein>
<evidence type="ECO:0000313" key="3">
    <source>
        <dbReference type="Proteomes" id="UP001233172"/>
    </source>
</evidence>
<keyword evidence="3" id="KW-1185">Reference proteome</keyword>